<evidence type="ECO:0000313" key="1">
    <source>
        <dbReference type="EMBL" id="XDJ00966.1"/>
    </source>
</evidence>
<protein>
    <submittedName>
        <fullName evidence="1">Uncharacterized protein</fullName>
    </submittedName>
</protein>
<reference evidence="1" key="1">
    <citation type="submission" date="2024-06" db="EMBL/GenBank/DDBJ databases">
        <title>This phage originates from the Bacteriophage catalogue of the Bacteriophage Competence Centre, Department of Microbiology und Biotechnology, Max Rubner-Institut, Kiel, Germany.</title>
        <authorList>
            <person name="Sprotte S."/>
            <person name="Brinks E."/>
            <person name="Hille F."/>
        </authorList>
    </citation>
    <scope>NUCLEOTIDE SEQUENCE</scope>
</reference>
<accession>A0AB39C2Z9</accession>
<dbReference type="EMBL" id="PP926509">
    <property type="protein sequence ID" value="XDJ00966.1"/>
    <property type="molecule type" value="Genomic_DNA"/>
</dbReference>
<name>A0AB39C2Z9_9CAUD</name>
<sequence>MRNVLLIIYIVVQYQHPMFTYNLVQMILESLK</sequence>
<organism evidence="1">
    <name type="scientific">Klebsiella phage PMBT63</name>
    <dbReference type="NCBI Taxonomy" id="3229739"/>
    <lineage>
        <taxon>Viruses</taxon>
        <taxon>Duplodnaviria</taxon>
        <taxon>Heunggongvirae</taxon>
        <taxon>Uroviricota</taxon>
        <taxon>Caudoviricetes</taxon>
    </lineage>
</organism>
<proteinExistence type="predicted"/>